<dbReference type="GO" id="GO:0005576">
    <property type="term" value="C:extracellular region"/>
    <property type="evidence" value="ECO:0007669"/>
    <property type="project" value="UniProtKB-SubCell"/>
</dbReference>
<name>A0A7J7DFG8_TRIWF</name>
<proteinExistence type="inferred from homology"/>
<keyword evidence="10" id="KW-1185">Reference proteome</keyword>
<gene>
    <name evidence="9" type="ORF">HS088_TW07G00653</name>
</gene>
<dbReference type="Gene3D" id="3.40.50.1110">
    <property type="entry name" value="SGNH hydrolase"/>
    <property type="match status" value="1"/>
</dbReference>
<dbReference type="EMBL" id="JAAARO010000007">
    <property type="protein sequence ID" value="KAF5745072.1"/>
    <property type="molecule type" value="Genomic_DNA"/>
</dbReference>
<reference evidence="9 10" key="1">
    <citation type="journal article" date="2020" name="Nat. Commun.">
        <title>Genome of Tripterygium wilfordii and identification of cytochrome P450 involved in triptolide biosynthesis.</title>
        <authorList>
            <person name="Tu L."/>
            <person name="Su P."/>
            <person name="Zhang Z."/>
            <person name="Gao L."/>
            <person name="Wang J."/>
            <person name="Hu T."/>
            <person name="Zhou J."/>
            <person name="Zhang Y."/>
            <person name="Zhao Y."/>
            <person name="Liu Y."/>
            <person name="Song Y."/>
            <person name="Tong Y."/>
            <person name="Lu Y."/>
            <person name="Yang J."/>
            <person name="Xu C."/>
            <person name="Jia M."/>
            <person name="Peters R.J."/>
            <person name="Huang L."/>
            <person name="Gao W."/>
        </authorList>
    </citation>
    <scope>NUCLEOTIDE SEQUENCE [LARGE SCALE GENOMIC DNA]</scope>
    <source>
        <strain evidence="10">cv. XIE 37</strain>
        <tissue evidence="9">Leaf</tissue>
    </source>
</reference>
<comment type="caution">
    <text evidence="9">The sequence shown here is derived from an EMBL/GenBank/DDBJ whole genome shotgun (WGS) entry which is preliminary data.</text>
</comment>
<keyword evidence="4 8" id="KW-0732">Signal</keyword>
<dbReference type="PANTHER" id="PTHR45650:SF32">
    <property type="entry name" value="GDSL-LIKE LIPASE_ACYLHYDROLASE"/>
    <property type="match status" value="1"/>
</dbReference>
<protein>
    <submittedName>
        <fullName evidence="9">GDSL esterase/lipase</fullName>
    </submittedName>
</protein>
<feature type="chain" id="PRO_5029726247" evidence="8">
    <location>
        <begin position="25"/>
        <end position="367"/>
    </location>
</feature>
<dbReference type="GO" id="GO:0016788">
    <property type="term" value="F:hydrolase activity, acting on ester bonds"/>
    <property type="evidence" value="ECO:0007669"/>
    <property type="project" value="InterPro"/>
</dbReference>
<evidence type="ECO:0000256" key="7">
    <source>
        <dbReference type="ARBA" id="ARBA00023098"/>
    </source>
</evidence>
<dbReference type="InterPro" id="IPR001087">
    <property type="entry name" value="GDSL"/>
</dbReference>
<keyword evidence="6" id="KW-0442">Lipid degradation</keyword>
<evidence type="ECO:0000313" key="10">
    <source>
        <dbReference type="Proteomes" id="UP000593562"/>
    </source>
</evidence>
<keyword evidence="5" id="KW-0378">Hydrolase</keyword>
<dbReference type="PANTHER" id="PTHR45650">
    <property type="entry name" value="GDSL-LIKE LIPASE/ACYLHYDROLASE-RELATED"/>
    <property type="match status" value="1"/>
</dbReference>
<dbReference type="CDD" id="cd01837">
    <property type="entry name" value="SGNH_plant_lipase_like"/>
    <property type="match status" value="1"/>
</dbReference>
<dbReference type="FunCoup" id="A0A7J7DFG8">
    <property type="interactions" value="31"/>
</dbReference>
<evidence type="ECO:0000256" key="5">
    <source>
        <dbReference type="ARBA" id="ARBA00022801"/>
    </source>
</evidence>
<dbReference type="InterPro" id="IPR051238">
    <property type="entry name" value="GDSL_esterase/lipase"/>
</dbReference>
<comment type="similarity">
    <text evidence="2">Belongs to the 'GDSL' lipolytic enzyme family.</text>
</comment>
<evidence type="ECO:0000256" key="4">
    <source>
        <dbReference type="ARBA" id="ARBA00022729"/>
    </source>
</evidence>
<accession>A0A7J7DFG8</accession>
<evidence type="ECO:0000256" key="2">
    <source>
        <dbReference type="ARBA" id="ARBA00008668"/>
    </source>
</evidence>
<evidence type="ECO:0000313" key="9">
    <source>
        <dbReference type="EMBL" id="KAF5745072.1"/>
    </source>
</evidence>
<dbReference type="OrthoDB" id="1600564at2759"/>
<keyword evidence="7" id="KW-0443">Lipid metabolism</keyword>
<evidence type="ECO:0000256" key="8">
    <source>
        <dbReference type="SAM" id="SignalP"/>
    </source>
</evidence>
<dbReference type="InParanoid" id="A0A7J7DFG8"/>
<evidence type="ECO:0000256" key="1">
    <source>
        <dbReference type="ARBA" id="ARBA00004613"/>
    </source>
</evidence>
<dbReference type="Pfam" id="PF00657">
    <property type="entry name" value="Lipase_GDSL"/>
    <property type="match status" value="1"/>
</dbReference>
<dbReference type="Proteomes" id="UP000593562">
    <property type="component" value="Unassembled WGS sequence"/>
</dbReference>
<dbReference type="GO" id="GO:0016042">
    <property type="term" value="P:lipid catabolic process"/>
    <property type="evidence" value="ECO:0007669"/>
    <property type="project" value="UniProtKB-KW"/>
</dbReference>
<comment type="subcellular location">
    <subcellularLocation>
        <location evidence="1">Secreted</location>
    </subcellularLocation>
</comment>
<evidence type="ECO:0000256" key="3">
    <source>
        <dbReference type="ARBA" id="ARBA00022525"/>
    </source>
</evidence>
<evidence type="ECO:0000256" key="6">
    <source>
        <dbReference type="ARBA" id="ARBA00022963"/>
    </source>
</evidence>
<dbReference type="InterPro" id="IPR035669">
    <property type="entry name" value="SGNH_plant_lipase-like"/>
</dbReference>
<keyword evidence="3" id="KW-0964">Secreted</keyword>
<dbReference type="InterPro" id="IPR036514">
    <property type="entry name" value="SGNH_hydro_sf"/>
</dbReference>
<organism evidence="9 10">
    <name type="scientific">Tripterygium wilfordii</name>
    <name type="common">Thunder God vine</name>
    <dbReference type="NCBI Taxonomy" id="458696"/>
    <lineage>
        <taxon>Eukaryota</taxon>
        <taxon>Viridiplantae</taxon>
        <taxon>Streptophyta</taxon>
        <taxon>Embryophyta</taxon>
        <taxon>Tracheophyta</taxon>
        <taxon>Spermatophyta</taxon>
        <taxon>Magnoliopsida</taxon>
        <taxon>eudicotyledons</taxon>
        <taxon>Gunneridae</taxon>
        <taxon>Pentapetalae</taxon>
        <taxon>rosids</taxon>
        <taxon>fabids</taxon>
        <taxon>Celastrales</taxon>
        <taxon>Celastraceae</taxon>
        <taxon>Tripterygium</taxon>
    </lineage>
</organism>
<feature type="signal peptide" evidence="8">
    <location>
        <begin position="1"/>
        <end position="24"/>
    </location>
</feature>
<sequence>MAVKALISLLGIIGFAFMEAGVMGSSPQFPSMFVFGDSLVDNGNNNYLNSLAKANYVPYGIDFKEGPTGRFCNGENLVDVLNEFLGLPLLPSFATTSSGSTAGKDIVHGVNYASAAGGILDESGLNLGDRYSLRRQVQNFEITLTQLKTQMNGNELNQYLAKSLVMMIFGSNDYLNNYLLPSIYTTSLTYNPNDFADLLINKFTPQILALHGFGFRKFFLVGIGPIGCMPNLIATGLAPPGKCVEFVNNWVQIFNVKLRALVDQLNRNHSTGTIFVYGNSYGAFSDVIVNPSAYGFRVTDRGCCGIGRNQGQITCLPYSFPCSNRDQYMFWDAYHPTQALNRILAQRAYAGPRSDCYPINIEQMALL</sequence>
<dbReference type="AlphaFoldDB" id="A0A7J7DFG8"/>